<dbReference type="PANTHER" id="PTHR32432">
    <property type="entry name" value="CELL DIVISION PROTEIN FTSA-RELATED"/>
    <property type="match status" value="1"/>
</dbReference>
<dbReference type="Gene3D" id="3.30.1490.110">
    <property type="match status" value="1"/>
</dbReference>
<dbReference type="SUPFAM" id="SSF53067">
    <property type="entry name" value="Actin-like ATPase domain"/>
    <property type="match status" value="2"/>
</dbReference>
<dbReference type="GO" id="GO:0009898">
    <property type="term" value="C:cytoplasmic side of plasma membrane"/>
    <property type="evidence" value="ECO:0007669"/>
    <property type="project" value="UniProtKB-UniRule"/>
</dbReference>
<dbReference type="Pfam" id="PF14450">
    <property type="entry name" value="FtsA"/>
    <property type="match status" value="1"/>
</dbReference>
<evidence type="ECO:0000256" key="3">
    <source>
        <dbReference type="ARBA" id="ARBA00023136"/>
    </source>
</evidence>
<keyword evidence="2 5" id="KW-0132">Cell division</keyword>
<evidence type="ECO:0000256" key="6">
    <source>
        <dbReference type="PIRNR" id="PIRNR003101"/>
    </source>
</evidence>
<accession>B9XIG2</accession>
<name>B9XIG2_PEDPL</name>
<protein>
    <recommendedName>
        <fullName evidence="5 6">Cell division protein FtsA</fullName>
    </recommendedName>
</protein>
<dbReference type="CDD" id="cd24048">
    <property type="entry name" value="ASKHA_NBD_FtsA"/>
    <property type="match status" value="1"/>
</dbReference>
<dbReference type="InterPro" id="IPR020823">
    <property type="entry name" value="Cell_div_FtsA"/>
</dbReference>
<comment type="function">
    <text evidence="5 6">Cell division protein that is involved in the assembly of the Z ring. May serve as a membrane anchor for the Z ring.</text>
</comment>
<dbReference type="SMART" id="SM00842">
    <property type="entry name" value="FtsA"/>
    <property type="match status" value="1"/>
</dbReference>
<dbReference type="GO" id="GO:0032153">
    <property type="term" value="C:cell division site"/>
    <property type="evidence" value="ECO:0007669"/>
    <property type="project" value="UniProtKB-UniRule"/>
</dbReference>
<evidence type="ECO:0000259" key="7">
    <source>
        <dbReference type="SMART" id="SM00842"/>
    </source>
</evidence>
<evidence type="ECO:0000256" key="1">
    <source>
        <dbReference type="ARBA" id="ARBA00022475"/>
    </source>
</evidence>
<reference evidence="9 10" key="2">
    <citation type="journal article" date="2011" name="J. Bacteriol.">
        <title>Genome sequence of 'Pedosphaera parvula' Ellin514, an aerobic Verrucomicrobial isolate from pasture soil.</title>
        <authorList>
            <person name="Kant R."/>
            <person name="van Passel M.W."/>
            <person name="Sangwan P."/>
            <person name="Palva A."/>
            <person name="Lucas S."/>
            <person name="Copeland A."/>
            <person name="Lapidus A."/>
            <person name="Glavina Del Rio T."/>
            <person name="Dalin E."/>
            <person name="Tice H."/>
            <person name="Bruce D."/>
            <person name="Goodwin L."/>
            <person name="Pitluck S."/>
            <person name="Chertkov O."/>
            <person name="Larimer F.W."/>
            <person name="Land M.L."/>
            <person name="Hauser L."/>
            <person name="Brettin T.S."/>
            <person name="Detter J.C."/>
            <person name="Han S."/>
            <person name="de Vos W.M."/>
            <person name="Janssen P.H."/>
            <person name="Smidt H."/>
        </authorList>
    </citation>
    <scope>NUCLEOTIDE SEQUENCE [LARGE SCALE GENOMIC DNA]</scope>
    <source>
        <strain evidence="9 10">Ellin514</strain>
    </source>
</reference>
<gene>
    <name evidence="5 8" type="primary">ftsA</name>
    <name evidence="9" type="ORF">Cflav_PD3393</name>
</gene>
<dbReference type="PIRSF" id="PIRSF003101">
    <property type="entry name" value="FtsA"/>
    <property type="match status" value="1"/>
</dbReference>
<keyword evidence="1 5" id="KW-1003">Cell membrane</keyword>
<proteinExistence type="inferred from homology"/>
<dbReference type="Pfam" id="PF02491">
    <property type="entry name" value="SHS2_FTSA"/>
    <property type="match status" value="1"/>
</dbReference>
<evidence type="ECO:0000256" key="5">
    <source>
        <dbReference type="HAMAP-Rule" id="MF_02033"/>
    </source>
</evidence>
<dbReference type="PANTHER" id="PTHR32432:SF4">
    <property type="entry name" value="CELL DIVISION PROTEIN FTSA"/>
    <property type="match status" value="1"/>
</dbReference>
<evidence type="ECO:0000256" key="2">
    <source>
        <dbReference type="ARBA" id="ARBA00022618"/>
    </source>
</evidence>
<dbReference type="GO" id="GO:0043093">
    <property type="term" value="P:FtsZ-dependent cytokinesis"/>
    <property type="evidence" value="ECO:0007669"/>
    <property type="project" value="UniProtKB-UniRule"/>
</dbReference>
<evidence type="ECO:0000313" key="10">
    <source>
        <dbReference type="Proteomes" id="UP000003688"/>
    </source>
</evidence>
<dbReference type="NCBIfam" id="TIGR01174">
    <property type="entry name" value="ftsA"/>
    <property type="match status" value="1"/>
</dbReference>
<evidence type="ECO:0000313" key="9">
    <source>
        <dbReference type="EMBL" id="EEF60423.1"/>
    </source>
</evidence>
<dbReference type="InterPro" id="IPR050696">
    <property type="entry name" value="FtsA/MreB"/>
</dbReference>
<dbReference type="EMBL" id="AM905293">
    <property type="protein sequence ID" value="CAP18802.1"/>
    <property type="molecule type" value="Genomic_DNA"/>
</dbReference>
<feature type="domain" description="SHS2" evidence="7">
    <location>
        <begin position="8"/>
        <end position="196"/>
    </location>
</feature>
<dbReference type="RefSeq" id="WP_007415605.1">
    <property type="nucleotide sequence ID" value="NZ_ABOX02000017.1"/>
</dbReference>
<keyword evidence="4 5" id="KW-0131">Cell cycle</keyword>
<keyword evidence="3 5" id="KW-0472">Membrane</keyword>
<sequence>MFDPGSLIVGLEIGTSKVCAVVGEVNSTGALNLIGVGQARSRGVRKGEIADAPLVEEDVRNAIVEAEQMADVEIRSVYLGVTGSHIRGFNNRGVHPVVSADREITEEDVQDVIKNAKAINLPAQNHVLHAIRQHFTVDGQDGIVNPTGMLGARVEVDVHVVHGNFNRLQNPIRTVKGLQLEVEAIVFNGLASSLALLTTEQKEMGALVIDIGGGTTNFAVYADGIIKHTGVLAVGGDHVSNDLAYGLKVPLGRAEQLKIERGSATADDNIKGQSFSISSELGLPEKSINLEHLRRIMTLRLEEIFQLIEQDIAQSGLLDYLRAGVFICGGGARIPDILKLAERVFQLPASLGKANSISGIKSALDQPEFATAIGLVKFGSFQQKKRRTGITEGIRQTFTDIFNRKS</sequence>
<evidence type="ECO:0000256" key="4">
    <source>
        <dbReference type="ARBA" id="ARBA00023306"/>
    </source>
</evidence>
<dbReference type="AlphaFoldDB" id="B9XIG2"/>
<dbReference type="OrthoDB" id="9768127at2"/>
<dbReference type="EMBL" id="ABOX02000017">
    <property type="protein sequence ID" value="EEF60423.1"/>
    <property type="molecule type" value="Genomic_DNA"/>
</dbReference>
<organism evidence="9 10">
    <name type="scientific">Pedosphaera parvula (strain Ellin514)</name>
    <dbReference type="NCBI Taxonomy" id="320771"/>
    <lineage>
        <taxon>Bacteria</taxon>
        <taxon>Pseudomonadati</taxon>
        <taxon>Verrucomicrobiota</taxon>
        <taxon>Pedosphaerae</taxon>
        <taxon>Pedosphaerales</taxon>
        <taxon>Pedosphaeraceae</taxon>
        <taxon>Pedosphaera</taxon>
    </lineage>
</organism>
<comment type="similarity">
    <text evidence="5 6">Belongs to the FtsA/MreB family.</text>
</comment>
<reference evidence="8" key="1">
    <citation type="journal article" date="2008" name="J. Bacteriol.">
        <title>Characterization and Evolution of Cell Division and Cell Wall Synthesis Genes in the Bacterial Phyla Verrucomicrobia, Lentisphaerae, Chlamydiae, and Planctomycetes and Phylogenetic Comparison with rRNA Genes .</title>
        <authorList>
            <person name="Pilhofer M."/>
            <person name="Rappl K."/>
            <person name="Eckl C."/>
            <person name="Bauer A.P."/>
            <person name="Ludwig W."/>
            <person name="Schleifer K.H."/>
            <person name="Petroni G."/>
        </authorList>
    </citation>
    <scope>NUCLEOTIDE SEQUENCE</scope>
    <source>
        <strain evidence="8">Ellin514</strain>
    </source>
</reference>
<dbReference type="InterPro" id="IPR003494">
    <property type="entry name" value="SHS2_FtsA"/>
</dbReference>
<dbReference type="HAMAP" id="MF_02033">
    <property type="entry name" value="FtsA"/>
    <property type="match status" value="1"/>
</dbReference>
<dbReference type="STRING" id="320771.Cflav_PD3393"/>
<evidence type="ECO:0000313" key="8">
    <source>
        <dbReference type="EMBL" id="CAP18802.1"/>
    </source>
</evidence>
<comment type="subunit">
    <text evidence="5">Self-interacts. Interacts with FtsZ.</text>
</comment>
<comment type="subcellular location">
    <subcellularLocation>
        <location evidence="5">Cell membrane</location>
        <topology evidence="5">Peripheral membrane protein</topology>
        <orientation evidence="5">Cytoplasmic side</orientation>
    </subcellularLocation>
    <text evidence="5">Localizes to the Z ring in an FtsZ-dependent manner. Targeted to the membrane through a conserved C-terminal amphipathic helix.</text>
</comment>
<dbReference type="InterPro" id="IPR043129">
    <property type="entry name" value="ATPase_NBD"/>
</dbReference>
<dbReference type="Proteomes" id="UP000003688">
    <property type="component" value="Unassembled WGS sequence"/>
</dbReference>
<keyword evidence="10" id="KW-1185">Reference proteome</keyword>
<dbReference type="Gene3D" id="3.30.420.40">
    <property type="match status" value="2"/>
</dbReference>